<keyword evidence="2 4" id="KW-0863">Zinc-finger</keyword>
<dbReference type="InterPro" id="IPR011011">
    <property type="entry name" value="Znf_FYVE_PHD"/>
</dbReference>
<organism evidence="8 9">
    <name type="scientific">Aspergillus tanneri</name>
    <dbReference type="NCBI Taxonomy" id="1220188"/>
    <lineage>
        <taxon>Eukaryota</taxon>
        <taxon>Fungi</taxon>
        <taxon>Dikarya</taxon>
        <taxon>Ascomycota</taxon>
        <taxon>Pezizomycotina</taxon>
        <taxon>Eurotiomycetes</taxon>
        <taxon>Eurotiomycetidae</taxon>
        <taxon>Eurotiales</taxon>
        <taxon>Aspergillaceae</taxon>
        <taxon>Aspergillus</taxon>
        <taxon>Aspergillus subgen. Circumdati</taxon>
    </lineage>
</organism>
<evidence type="ECO:0000256" key="2">
    <source>
        <dbReference type="ARBA" id="ARBA00022771"/>
    </source>
</evidence>
<evidence type="ECO:0000313" key="7">
    <source>
        <dbReference type="EMBL" id="KAA8648155.1"/>
    </source>
</evidence>
<dbReference type="PROSITE" id="PS50016">
    <property type="entry name" value="ZF_PHD_2"/>
    <property type="match status" value="2"/>
</dbReference>
<dbReference type="Pfam" id="PF00628">
    <property type="entry name" value="PHD"/>
    <property type="match status" value="2"/>
</dbReference>
<evidence type="ECO:0000313" key="10">
    <source>
        <dbReference type="Proteomes" id="UP000324241"/>
    </source>
</evidence>
<keyword evidence="9" id="KW-1185">Reference proteome</keyword>
<dbReference type="InterPro" id="IPR013083">
    <property type="entry name" value="Znf_RING/FYVE/PHD"/>
</dbReference>
<dbReference type="InterPro" id="IPR019787">
    <property type="entry name" value="Znf_PHD-finger"/>
</dbReference>
<keyword evidence="1" id="KW-0479">Metal-binding</keyword>
<dbReference type="CDD" id="cd15535">
    <property type="entry name" value="PHD1_Rco1"/>
    <property type="match status" value="1"/>
</dbReference>
<dbReference type="CDD" id="cd15534">
    <property type="entry name" value="PHD2_PHF12_Rco1"/>
    <property type="match status" value="1"/>
</dbReference>
<feature type="compositionally biased region" description="Polar residues" evidence="5">
    <location>
        <begin position="60"/>
        <end position="81"/>
    </location>
</feature>
<feature type="compositionally biased region" description="Low complexity" evidence="5">
    <location>
        <begin position="19"/>
        <end position="37"/>
    </location>
</feature>
<dbReference type="GO" id="GO:0008270">
    <property type="term" value="F:zinc ion binding"/>
    <property type="evidence" value="ECO:0007669"/>
    <property type="project" value="UniProtKB-KW"/>
</dbReference>
<feature type="compositionally biased region" description="Basic residues" evidence="5">
    <location>
        <begin position="40"/>
        <end position="51"/>
    </location>
</feature>
<feature type="compositionally biased region" description="Low complexity" evidence="5">
    <location>
        <begin position="290"/>
        <end position="305"/>
    </location>
</feature>
<feature type="compositionally biased region" description="Low complexity" evidence="5">
    <location>
        <begin position="403"/>
        <end position="412"/>
    </location>
</feature>
<dbReference type="Proteomes" id="UP000308092">
    <property type="component" value="Unassembled WGS sequence"/>
</dbReference>
<gene>
    <name evidence="7" type="ORF">ATNIH1004_004038</name>
    <name evidence="8" type="ORF">EYZ11_000559</name>
</gene>
<dbReference type="GO" id="GO:0006357">
    <property type="term" value="P:regulation of transcription by RNA polymerase II"/>
    <property type="evidence" value="ECO:0007669"/>
    <property type="project" value="TreeGrafter"/>
</dbReference>
<dbReference type="PANTHER" id="PTHR47636">
    <property type="entry name" value="TRANSCRIPTIONAL REGULATORY PROTEIN RCO1"/>
    <property type="match status" value="1"/>
</dbReference>
<evidence type="ECO:0000259" key="6">
    <source>
        <dbReference type="PROSITE" id="PS50016"/>
    </source>
</evidence>
<sequence>MAPNLRFSSHARSNNSRPSTPADAQAAASTASSFTESTRPRKQRRTGRHSRVATDPPDETLSQDQSQQAQPETENVNTVSASYAFGDGPVWEEPPVRPPLPSYADTPWSAVSSDLNPVLATMRPLGAMPTAADLRKAGLTPAKPSAQNIPAKNEPQVALNGESDDGKLQTPLTPAAEPMPEPAPLKVRPEDDLLAFTAIPVPASTKINVEKIKVAVENALTMASETDNRPVIRGLLRLWEKCGKDSFALSVLEGICGENPGPRERSAFQSVMRAAWKEVRSEVAEPEPTPATTMARTRSASSVSSLSSAKSLDVETFAPGMAPGAVNSRSRAKGKQAKAAAQKAKATLAPPAHHSSFPLSEVVLKRRREMEENSEFSAESLRTKRTRLQRSLPRLSAPESRLRSSLTSLPPSNASTPGPTALNRSQITPSDVLRNRGVRSESSASSDAGDNRRLTPVLSSRDERSENNDFCRECNGNGQLLCCDGCVDSFHFSCLNPPLDPANPPEGDWYCPKCSVSRPMGALLNAFNKTPRKDFALPSRLRDFFTGVRTGEAGRYEEIVPLPRLNPRGGRGNRTGLYDDPYLLRTMDSKGNLIFCTACGRTSNGRRPIIQCDFCPCAFHMDCVDPPLANPPNQRPGSDRPYYNWMCPNHVHHDLSYVVQDEEGYDTVKRIRRPKNPRLIDVEVLPDEDEFERIEDQESEGILYRVSEKGLKLDFVKRVRRENEEIAMKKAAADRYFEYASAKFDELTAQAHAFYSSQQLAVAEEDTTTAILNSRTVADREAAVNLMEFAQNHRISTAIENGRISLLIDQLRANAPNNLPTAETELESLRSLQLIIDQRIQMLTSQSPLNTQPASIVQCVNMEPANDAQDT</sequence>
<dbReference type="SUPFAM" id="SSF57903">
    <property type="entry name" value="FYVE/PHD zinc finger"/>
    <property type="match status" value="2"/>
</dbReference>
<comment type="caution">
    <text evidence="8">The sequence shown here is derived from an EMBL/GenBank/DDBJ whole genome shotgun (WGS) entry which is preliminary data.</text>
</comment>
<dbReference type="GeneID" id="54326740"/>
<accession>A0A4V3UQS7</accession>
<dbReference type="OrthoDB" id="5876363at2759"/>
<dbReference type="FunFam" id="3.30.40.10:FF:000748">
    <property type="entry name" value="PHD finger domain protein, putative"/>
    <property type="match status" value="1"/>
</dbReference>
<proteinExistence type="predicted"/>
<dbReference type="STRING" id="1220188.A0A4V3UQS7"/>
<evidence type="ECO:0000256" key="5">
    <source>
        <dbReference type="SAM" id="MobiDB-lite"/>
    </source>
</evidence>
<evidence type="ECO:0000256" key="4">
    <source>
        <dbReference type="PROSITE-ProRule" id="PRU00146"/>
    </source>
</evidence>
<feature type="region of interest" description="Disordered" evidence="5">
    <location>
        <begin position="1"/>
        <end position="98"/>
    </location>
</feature>
<feature type="compositionally biased region" description="Low complexity" evidence="5">
    <location>
        <begin position="337"/>
        <end position="346"/>
    </location>
</feature>
<evidence type="ECO:0000313" key="8">
    <source>
        <dbReference type="EMBL" id="THC99980.1"/>
    </source>
</evidence>
<evidence type="ECO:0000313" key="9">
    <source>
        <dbReference type="Proteomes" id="UP000308092"/>
    </source>
</evidence>
<dbReference type="InterPro" id="IPR052819">
    <property type="entry name" value="Chromatin_regulatory_protein"/>
</dbReference>
<feature type="compositionally biased region" description="Polar residues" evidence="5">
    <location>
        <begin position="413"/>
        <end position="429"/>
    </location>
</feature>
<dbReference type="EMBL" id="QUQM01000003">
    <property type="protein sequence ID" value="KAA8648155.1"/>
    <property type="molecule type" value="Genomic_DNA"/>
</dbReference>
<protein>
    <recommendedName>
        <fullName evidence="6">PHD-type domain-containing protein</fullName>
    </recommendedName>
</protein>
<dbReference type="InterPro" id="IPR001965">
    <property type="entry name" value="Znf_PHD"/>
</dbReference>
<dbReference type="AlphaFoldDB" id="A0A4V3UQS7"/>
<dbReference type="Gene3D" id="3.30.40.10">
    <property type="entry name" value="Zinc/RING finger domain, C3HC4 (zinc finger)"/>
    <property type="match status" value="2"/>
</dbReference>
<feature type="region of interest" description="Disordered" evidence="5">
    <location>
        <begin position="318"/>
        <end position="355"/>
    </location>
</feature>
<feature type="domain" description="PHD-type" evidence="6">
    <location>
        <begin position="468"/>
        <end position="517"/>
    </location>
</feature>
<feature type="compositionally biased region" description="Polar residues" evidence="5">
    <location>
        <begin position="1"/>
        <end position="18"/>
    </location>
</feature>
<dbReference type="RefSeq" id="XP_033427516.1">
    <property type="nucleotide sequence ID" value="XM_033568710.1"/>
</dbReference>
<feature type="region of interest" description="Disordered" evidence="5">
    <location>
        <begin position="372"/>
        <end position="462"/>
    </location>
</feature>
<dbReference type="InterPro" id="IPR019786">
    <property type="entry name" value="Zinc_finger_PHD-type_CS"/>
</dbReference>
<reference evidence="8 9" key="1">
    <citation type="submission" date="2019-03" db="EMBL/GenBank/DDBJ databases">
        <title>The genome sequence of a newly discovered highly antifungal drug resistant Aspergillus species, Aspergillus tanneri NIH 1004.</title>
        <authorList>
            <person name="Mounaud S."/>
            <person name="Singh I."/>
            <person name="Joardar V."/>
            <person name="Pakala S."/>
            <person name="Pakala S."/>
            <person name="Venepally P."/>
            <person name="Hoover J."/>
            <person name="Nierman W."/>
            <person name="Chung J."/>
            <person name="Losada L."/>
        </authorList>
    </citation>
    <scope>NUCLEOTIDE SEQUENCE [LARGE SCALE GENOMIC DNA]</scope>
    <source>
        <strain evidence="8 9">NIH1004</strain>
    </source>
</reference>
<evidence type="ECO:0000256" key="1">
    <source>
        <dbReference type="ARBA" id="ARBA00022723"/>
    </source>
</evidence>
<dbReference type="Proteomes" id="UP000324241">
    <property type="component" value="Unassembled WGS sequence"/>
</dbReference>
<dbReference type="SMART" id="SM00249">
    <property type="entry name" value="PHD"/>
    <property type="match status" value="2"/>
</dbReference>
<reference evidence="7 10" key="2">
    <citation type="submission" date="2019-08" db="EMBL/GenBank/DDBJ databases">
        <title>The genome sequence of a newly discovered highly antifungal drug resistant Aspergillus species, Aspergillus tanneri NIH 1004.</title>
        <authorList>
            <person name="Mounaud S."/>
            <person name="Singh I."/>
            <person name="Joardar V."/>
            <person name="Pakala S."/>
            <person name="Pakala S."/>
            <person name="Venepally P."/>
            <person name="Chung J.K."/>
            <person name="Losada L."/>
            <person name="Nierman W.C."/>
        </authorList>
    </citation>
    <scope>NUCLEOTIDE SEQUENCE [LARGE SCALE GENOMIC DNA]</scope>
    <source>
        <strain evidence="7 10">NIH1004</strain>
    </source>
</reference>
<dbReference type="EMBL" id="SOSA01000008">
    <property type="protein sequence ID" value="THC99980.1"/>
    <property type="molecule type" value="Genomic_DNA"/>
</dbReference>
<name>A0A4V3UQS7_9EURO</name>
<dbReference type="GO" id="GO:0032221">
    <property type="term" value="C:Rpd3S complex"/>
    <property type="evidence" value="ECO:0007669"/>
    <property type="project" value="TreeGrafter"/>
</dbReference>
<dbReference type="PROSITE" id="PS01359">
    <property type="entry name" value="ZF_PHD_1"/>
    <property type="match status" value="1"/>
</dbReference>
<dbReference type="PANTHER" id="PTHR47636:SF1">
    <property type="entry name" value="TRANSCRIPTIONAL REGULATORY PROTEIN RCO1"/>
    <property type="match status" value="1"/>
</dbReference>
<feature type="domain" description="PHD-type" evidence="6">
    <location>
        <begin position="593"/>
        <end position="653"/>
    </location>
</feature>
<evidence type="ECO:0000256" key="3">
    <source>
        <dbReference type="ARBA" id="ARBA00022833"/>
    </source>
</evidence>
<feature type="region of interest" description="Disordered" evidence="5">
    <location>
        <begin position="141"/>
        <end position="183"/>
    </location>
</feature>
<dbReference type="VEuPathDB" id="FungiDB:EYZ11_000559"/>
<feature type="region of interest" description="Disordered" evidence="5">
    <location>
        <begin position="280"/>
        <end position="305"/>
    </location>
</feature>
<keyword evidence="3" id="KW-0862">Zinc</keyword>